<evidence type="ECO:0000313" key="2">
    <source>
        <dbReference type="EMBL" id="PRX63244.1"/>
    </source>
</evidence>
<dbReference type="Proteomes" id="UP000238312">
    <property type="component" value="Unassembled WGS sequence"/>
</dbReference>
<keyword evidence="1" id="KW-0472">Membrane</keyword>
<evidence type="ECO:0000313" key="3">
    <source>
        <dbReference type="Proteomes" id="UP000238312"/>
    </source>
</evidence>
<keyword evidence="1" id="KW-1133">Transmembrane helix</keyword>
<dbReference type="AlphaFoldDB" id="A0A2T0MWD5"/>
<dbReference type="RefSeq" id="WP_146178320.1">
    <property type="nucleotide sequence ID" value="NZ_JBFAIB010000009.1"/>
</dbReference>
<reference evidence="2 3" key="1">
    <citation type="submission" date="2018-03" db="EMBL/GenBank/DDBJ databases">
        <title>Genomic Encyclopedia of Type Strains, Phase III (KMG-III): the genomes of soil and plant-associated and newly described type strains.</title>
        <authorList>
            <person name="Whitman W."/>
        </authorList>
    </citation>
    <scope>NUCLEOTIDE SEQUENCE [LARGE SCALE GENOMIC DNA]</scope>
    <source>
        <strain evidence="2 3">CGMCC 4.7104</strain>
    </source>
</reference>
<protein>
    <submittedName>
        <fullName evidence="2">Uncharacterized protein</fullName>
    </submittedName>
</protein>
<accession>A0A2T0MWD5</accession>
<organism evidence="2 3">
    <name type="scientific">Nonomuraea fuscirosea</name>
    <dbReference type="NCBI Taxonomy" id="1291556"/>
    <lineage>
        <taxon>Bacteria</taxon>
        <taxon>Bacillati</taxon>
        <taxon>Actinomycetota</taxon>
        <taxon>Actinomycetes</taxon>
        <taxon>Streptosporangiales</taxon>
        <taxon>Streptosporangiaceae</taxon>
        <taxon>Nonomuraea</taxon>
    </lineage>
</organism>
<dbReference type="OrthoDB" id="3543587at2"/>
<comment type="caution">
    <text evidence="2">The sequence shown here is derived from an EMBL/GenBank/DDBJ whole genome shotgun (WGS) entry which is preliminary data.</text>
</comment>
<proteinExistence type="predicted"/>
<keyword evidence="1" id="KW-0812">Transmembrane</keyword>
<keyword evidence="3" id="KW-1185">Reference proteome</keyword>
<name>A0A2T0MWD5_9ACTN</name>
<evidence type="ECO:0000256" key="1">
    <source>
        <dbReference type="SAM" id="Phobius"/>
    </source>
</evidence>
<dbReference type="EMBL" id="PVNG01000011">
    <property type="protein sequence ID" value="PRX63244.1"/>
    <property type="molecule type" value="Genomic_DNA"/>
</dbReference>
<feature type="transmembrane region" description="Helical" evidence="1">
    <location>
        <begin position="16"/>
        <end position="38"/>
    </location>
</feature>
<gene>
    <name evidence="2" type="ORF">B0I32_111238</name>
</gene>
<sequence>MTEPSGGSTDKPRRPVVVPAIALTAFTVVGITALLGGLSEAPDEPEPLSQGAVLDQGRYSTKFVGSRVTVEKGQFDWEEDKRFVELVFDVVNLGDDTSGIGMPPEKPESAVTSGDFAGSLIKISPAFPKDAGPFTFVRVKGGESRQLHPGVQSEVILRYRLKENEQPPEKITLDVGSFEYSADPVAAVPYWSLASKEVGDRQMPEIKARVVLPVKKEGTT</sequence>